<proteinExistence type="inferred from homology"/>
<dbReference type="Proteomes" id="UP001497623">
    <property type="component" value="Unassembled WGS sequence"/>
</dbReference>
<dbReference type="AlphaFoldDB" id="A0AAV2QWS9"/>
<organism evidence="5 6">
    <name type="scientific">Meganyctiphanes norvegica</name>
    <name type="common">Northern krill</name>
    <name type="synonym">Thysanopoda norvegica</name>
    <dbReference type="NCBI Taxonomy" id="48144"/>
    <lineage>
        <taxon>Eukaryota</taxon>
        <taxon>Metazoa</taxon>
        <taxon>Ecdysozoa</taxon>
        <taxon>Arthropoda</taxon>
        <taxon>Crustacea</taxon>
        <taxon>Multicrustacea</taxon>
        <taxon>Malacostraca</taxon>
        <taxon>Eumalacostraca</taxon>
        <taxon>Eucarida</taxon>
        <taxon>Euphausiacea</taxon>
        <taxon>Euphausiidae</taxon>
        <taxon>Meganyctiphanes</taxon>
    </lineage>
</organism>
<comment type="similarity">
    <text evidence="4">Belongs to the inner dynein arm light chain family.</text>
</comment>
<keyword evidence="6" id="KW-1185">Reference proteome</keyword>
<evidence type="ECO:0000256" key="4">
    <source>
        <dbReference type="ARBA" id="ARBA00038114"/>
    </source>
</evidence>
<dbReference type="InterPro" id="IPR019347">
    <property type="entry name" value="Axonemal_dynein_light_chain"/>
</dbReference>
<dbReference type="GO" id="GO:0030286">
    <property type="term" value="C:dynein complex"/>
    <property type="evidence" value="ECO:0007669"/>
    <property type="project" value="UniProtKB-KW"/>
</dbReference>
<evidence type="ECO:0000256" key="2">
    <source>
        <dbReference type="ARBA" id="ARBA00023054"/>
    </source>
</evidence>
<accession>A0AAV2QWS9</accession>
<dbReference type="EMBL" id="CAXKWB010012657">
    <property type="protein sequence ID" value="CAL4105078.1"/>
    <property type="molecule type" value="Genomic_DNA"/>
</dbReference>
<keyword evidence="3" id="KW-0505">Motor protein</keyword>
<evidence type="ECO:0000313" key="6">
    <source>
        <dbReference type="Proteomes" id="UP001497623"/>
    </source>
</evidence>
<dbReference type="PANTHER" id="PTHR13183:SF0">
    <property type="entry name" value="AXONEMAL DYNEIN LIGHT INTERMEDIATE POLYPEPTIDE 1"/>
    <property type="match status" value="1"/>
</dbReference>
<gene>
    <name evidence="5" type="ORF">MNOR_LOCUS17991</name>
</gene>
<dbReference type="GO" id="GO:0045504">
    <property type="term" value="F:dynein heavy chain binding"/>
    <property type="evidence" value="ECO:0007669"/>
    <property type="project" value="TreeGrafter"/>
</dbReference>
<evidence type="ECO:0000313" key="5">
    <source>
        <dbReference type="EMBL" id="CAL4105078.1"/>
    </source>
</evidence>
<dbReference type="GO" id="GO:0005930">
    <property type="term" value="C:axoneme"/>
    <property type="evidence" value="ECO:0007669"/>
    <property type="project" value="TreeGrafter"/>
</dbReference>
<evidence type="ECO:0000256" key="3">
    <source>
        <dbReference type="ARBA" id="ARBA00023175"/>
    </source>
</evidence>
<evidence type="ECO:0000256" key="1">
    <source>
        <dbReference type="ARBA" id="ARBA00023017"/>
    </source>
</evidence>
<dbReference type="Pfam" id="PF10211">
    <property type="entry name" value="Ax_dynein_light"/>
    <property type="match status" value="1"/>
</dbReference>
<dbReference type="PANTHER" id="PTHR13183">
    <property type="entry name" value="AXONEMAL INNER ARM DYNEIN LIGHT CHAIN 28"/>
    <property type="match status" value="1"/>
</dbReference>
<comment type="caution">
    <text evidence="5">The sequence shown here is derived from an EMBL/GenBank/DDBJ whole genome shotgun (WGS) entry which is preliminary data.</text>
</comment>
<keyword evidence="2" id="KW-0175">Coiled coil</keyword>
<reference evidence="5 6" key="1">
    <citation type="submission" date="2024-05" db="EMBL/GenBank/DDBJ databases">
        <authorList>
            <person name="Wallberg A."/>
        </authorList>
    </citation>
    <scope>NUCLEOTIDE SEQUENCE [LARGE SCALE GENOMIC DNA]</scope>
</reference>
<keyword evidence="1" id="KW-0243">Dynein</keyword>
<protein>
    <submittedName>
        <fullName evidence="5">Uncharacterized protein</fullName>
    </submittedName>
</protein>
<feature type="non-terminal residue" evidence="5">
    <location>
        <position position="155"/>
    </location>
</feature>
<name>A0AAV2QWS9_MEGNR</name>
<sequence length="155" mass="17619">MSAGLLQLEKTLQIAENGEEIEHSFEETSDETADDLEIIAAALESDLGTEEEEGSEELTDRERGERIIDVLIPPCEWQDQDGTTWIQRVSRAGPTRTAVIQLWEQLDLKTKERQARSRGICAIRRGLYKECYDELIRQVTLDCPERGLLLSSIKN</sequence>